<feature type="domain" description="MurNAc-LAA" evidence="5">
    <location>
        <begin position="599"/>
        <end position="751"/>
    </location>
</feature>
<dbReference type="FunFam" id="3.40.630.40:FF:000005">
    <property type="entry name" value="N-acetylmuramoyl-L-alanine amidase (AmiA)"/>
    <property type="match status" value="1"/>
</dbReference>
<dbReference type="Gene3D" id="1.25.40.10">
    <property type="entry name" value="Tetratricopeptide repeat domain"/>
    <property type="match status" value="1"/>
</dbReference>
<dbReference type="GO" id="GO:0008745">
    <property type="term" value="F:N-acetylmuramoyl-L-alanine amidase activity"/>
    <property type="evidence" value="ECO:0007669"/>
    <property type="project" value="UniProtKB-EC"/>
</dbReference>
<feature type="region of interest" description="Disordered" evidence="4">
    <location>
        <begin position="483"/>
        <end position="508"/>
    </location>
</feature>
<dbReference type="Gene3D" id="2.60.40.3500">
    <property type="match status" value="1"/>
</dbReference>
<dbReference type="PANTHER" id="PTHR30404:SF0">
    <property type="entry name" value="N-ACETYLMURAMOYL-L-ALANINE AMIDASE AMIC"/>
    <property type="match status" value="1"/>
</dbReference>
<reference evidence="6" key="1">
    <citation type="journal article" date="2020" name="mSystems">
        <title>Genome- and Community-Level Interaction Insights into Carbon Utilization and Element Cycling Functions of Hydrothermarchaeota in Hydrothermal Sediment.</title>
        <authorList>
            <person name="Zhou Z."/>
            <person name="Liu Y."/>
            <person name="Xu W."/>
            <person name="Pan J."/>
            <person name="Luo Z.H."/>
            <person name="Li M."/>
        </authorList>
    </citation>
    <scope>NUCLEOTIDE SEQUENCE [LARGE SCALE GENOMIC DNA]</scope>
    <source>
        <strain evidence="6">SpSt-855</strain>
    </source>
</reference>
<evidence type="ECO:0000256" key="3">
    <source>
        <dbReference type="ARBA" id="ARBA00022801"/>
    </source>
</evidence>
<dbReference type="InterPro" id="IPR011990">
    <property type="entry name" value="TPR-like_helical_dom_sf"/>
</dbReference>
<dbReference type="Pfam" id="PF01520">
    <property type="entry name" value="Amidase_3"/>
    <property type="match status" value="1"/>
</dbReference>
<name>A0A7V4XQU6_9BACT</name>
<evidence type="ECO:0000256" key="4">
    <source>
        <dbReference type="SAM" id="MobiDB-lite"/>
    </source>
</evidence>
<gene>
    <name evidence="6" type="ORF">ENW50_01955</name>
</gene>
<organism evidence="6">
    <name type="scientific">Acidobacterium capsulatum</name>
    <dbReference type="NCBI Taxonomy" id="33075"/>
    <lineage>
        <taxon>Bacteria</taxon>
        <taxon>Pseudomonadati</taxon>
        <taxon>Acidobacteriota</taxon>
        <taxon>Terriglobia</taxon>
        <taxon>Terriglobales</taxon>
        <taxon>Acidobacteriaceae</taxon>
        <taxon>Acidobacterium</taxon>
    </lineage>
</organism>
<comment type="caution">
    <text evidence="6">The sequence shown here is derived from an EMBL/GenBank/DDBJ whole genome shotgun (WGS) entry which is preliminary data.</text>
</comment>
<dbReference type="InterPro" id="IPR050695">
    <property type="entry name" value="N-acetylmuramoyl_amidase_3"/>
</dbReference>
<dbReference type="InterPro" id="IPR002508">
    <property type="entry name" value="MurNAc-LAA_cat"/>
</dbReference>
<dbReference type="EC" id="3.5.1.28" evidence="2"/>
<feature type="region of interest" description="Disordered" evidence="4">
    <location>
        <begin position="214"/>
        <end position="258"/>
    </location>
</feature>
<evidence type="ECO:0000256" key="1">
    <source>
        <dbReference type="ARBA" id="ARBA00001561"/>
    </source>
</evidence>
<sequence>MSSFPNCEFLLEASRSKAGSPAWDRVRAKPIIELDLMARVHRFSLIGGWCLLGLVACAGWQAHAGQRHRMDAYAEAARLRSELEQKPARDRTEAEYERVLNAYRAVYHRDPGSMHAAASVYAVGTLLTEYGQVFHDPKASRDAIGQYEFLRKQYPGSSYRVLALLDEGEIEARDLHEDRAAQTKLKLFLKMYPHSAMANEARYALANLRRDDGQREAAAGPLRSRSSAAHSVEEAPPPAQRITSTQRAERAATEPMMRPAARAAAESERSVPAMPVRAVVEQAPALASFHGPLPLVTSIRHWSTPNYTRVAINLQQEVRYEASRETNPDRIDFDLYGARLSSRLNGRSSEIIDNGFLKQIHLTEERPGVAQIELNVSPVSDYYAFYLPDPPRLIIDVHGRAPGSEQTTQISSRVGYPNSSGHVVRTYAAPVERAAVPAHPVHPFGQAAQPVTAPVPSTQPVAAKVPGTRPAVAATRGMTRMTHRATAGRSSPQPAAESSLPAPLESMQPEVPGHPAAVPPLSATAPTMVRALGLKINRIVIDAGHGGHDSGAIGPNGLEEKTVALDVALRLGRLLKQRLGADVIYTRDTDRFIPLETRTAIANQDRADLFISVHVNSSPDTAARGVATYYLSFTSSADALQLAARENAVSNESIHQLSDLVKKIALSDKINESREFAEDVDRSLYGDLAPVNGPGFENRGVHKAPFVVLIGANMPSILAEISFISNSKSAHLLTEPSYRERIAEALYEGVAKYVGTLNGLRIAQNGSGANTSN</sequence>
<dbReference type="AlphaFoldDB" id="A0A7V4XQU6"/>
<dbReference type="GO" id="GO:0030288">
    <property type="term" value="C:outer membrane-bounded periplasmic space"/>
    <property type="evidence" value="ECO:0007669"/>
    <property type="project" value="TreeGrafter"/>
</dbReference>
<accession>A0A7V4XQU6</accession>
<protein>
    <recommendedName>
        <fullName evidence="2">N-acetylmuramoyl-L-alanine amidase</fullName>
        <ecNumber evidence="2">3.5.1.28</ecNumber>
    </recommendedName>
</protein>
<dbReference type="SUPFAM" id="SSF53187">
    <property type="entry name" value="Zn-dependent exopeptidases"/>
    <property type="match status" value="1"/>
</dbReference>
<dbReference type="Gene3D" id="3.40.630.40">
    <property type="entry name" value="Zn-dependent exopeptidases"/>
    <property type="match status" value="1"/>
</dbReference>
<evidence type="ECO:0000313" key="6">
    <source>
        <dbReference type="EMBL" id="HGY93442.1"/>
    </source>
</evidence>
<proteinExistence type="predicted"/>
<keyword evidence="3" id="KW-0378">Hydrolase</keyword>
<dbReference type="EMBL" id="DTKL01000015">
    <property type="protein sequence ID" value="HGY93442.1"/>
    <property type="molecule type" value="Genomic_DNA"/>
</dbReference>
<dbReference type="Pfam" id="PF11741">
    <property type="entry name" value="AMIN"/>
    <property type="match status" value="1"/>
</dbReference>
<comment type="catalytic activity">
    <reaction evidence="1">
        <text>Hydrolyzes the link between N-acetylmuramoyl residues and L-amino acid residues in certain cell-wall glycopeptides.</text>
        <dbReference type="EC" id="3.5.1.28"/>
    </reaction>
</comment>
<dbReference type="SMART" id="SM00646">
    <property type="entry name" value="Ami_3"/>
    <property type="match status" value="1"/>
</dbReference>
<evidence type="ECO:0000256" key="2">
    <source>
        <dbReference type="ARBA" id="ARBA00011901"/>
    </source>
</evidence>
<dbReference type="GO" id="GO:0009253">
    <property type="term" value="P:peptidoglycan catabolic process"/>
    <property type="evidence" value="ECO:0007669"/>
    <property type="project" value="InterPro"/>
</dbReference>
<evidence type="ECO:0000259" key="5">
    <source>
        <dbReference type="SMART" id="SM00646"/>
    </source>
</evidence>
<dbReference type="PANTHER" id="PTHR30404">
    <property type="entry name" value="N-ACETYLMURAMOYL-L-ALANINE AMIDASE"/>
    <property type="match status" value="1"/>
</dbReference>
<dbReference type="CDD" id="cd02696">
    <property type="entry name" value="MurNAc-LAA"/>
    <property type="match status" value="1"/>
</dbReference>
<dbReference type="InterPro" id="IPR021731">
    <property type="entry name" value="AMIN_dom"/>
</dbReference>
<feature type="region of interest" description="Disordered" evidence="4">
    <location>
        <begin position="459"/>
        <end position="478"/>
    </location>
</feature>